<accession>A0A7Y7IZV1</accession>
<dbReference type="Proteomes" id="UP000534870">
    <property type="component" value="Unassembled WGS sequence"/>
</dbReference>
<dbReference type="Gene3D" id="3.40.30.10">
    <property type="entry name" value="Glutaredoxin"/>
    <property type="match status" value="1"/>
</dbReference>
<dbReference type="AlphaFoldDB" id="A0A7Y7IZV1"/>
<evidence type="ECO:0000313" key="6">
    <source>
        <dbReference type="Proteomes" id="UP000534870"/>
    </source>
</evidence>
<dbReference type="RefSeq" id="WP_176641819.1">
    <property type="nucleotide sequence ID" value="NZ_JABXXP010000948.1"/>
</dbReference>
<dbReference type="EMBL" id="JABXXP010000948">
    <property type="protein sequence ID" value="NVN13461.1"/>
    <property type="molecule type" value="Genomic_DNA"/>
</dbReference>
<keyword evidence="4" id="KW-1133">Transmembrane helix</keyword>
<keyword evidence="2" id="KW-0186">Copper</keyword>
<dbReference type="SUPFAM" id="SSF52833">
    <property type="entry name" value="Thioredoxin-like"/>
    <property type="match status" value="1"/>
</dbReference>
<feature type="disulfide bond" description="Redox-active" evidence="3">
    <location>
        <begin position="77"/>
        <end position="82"/>
    </location>
</feature>
<dbReference type="InterPro" id="IPR036249">
    <property type="entry name" value="Thioredoxin-like_sf"/>
</dbReference>
<sequence>MQDRDRRRLIIGGVIALAAVVGGYGTFRIMDRMGPILSTYGNEIGGSFRLISAADGEVADTDFLGRWMLVYFGYTHCPDTQCGATLHAMAGAMDLMGAQARLVAPLFISVDPMRDTAELLRAYTLRFGPHIIALTGAPNMIKAVTAEYHAPYVRHPGANGDYAMEPSPRIVIMSPEGRYAGTVEATATAGQIADRLRSLMATQ</sequence>
<protein>
    <submittedName>
        <fullName evidence="5">SCO family protein</fullName>
    </submittedName>
</protein>
<evidence type="ECO:0000256" key="2">
    <source>
        <dbReference type="PIRSR" id="PIRSR603782-1"/>
    </source>
</evidence>
<comment type="similarity">
    <text evidence="1">Belongs to the SCO1/2 family.</text>
</comment>
<gene>
    <name evidence="5" type="ORF">HUK84_20370</name>
</gene>
<dbReference type="CDD" id="cd02968">
    <property type="entry name" value="SCO"/>
    <property type="match status" value="1"/>
</dbReference>
<evidence type="ECO:0000256" key="4">
    <source>
        <dbReference type="SAM" id="Phobius"/>
    </source>
</evidence>
<reference evidence="5 6" key="1">
    <citation type="submission" date="2020-06" db="EMBL/GenBank/DDBJ databases">
        <title>Description of novel acetic acid bacteria.</title>
        <authorList>
            <person name="Sombolestani A."/>
        </authorList>
    </citation>
    <scope>NUCLEOTIDE SEQUENCE [LARGE SCALE GENOMIC DNA]</scope>
    <source>
        <strain evidence="5 6">LMG 31431</strain>
    </source>
</reference>
<keyword evidence="2" id="KW-0479">Metal-binding</keyword>
<name>A0A7Y7IZV1_9PROT</name>
<organism evidence="5 6">
    <name type="scientific">Nguyenibacter vanlangensis</name>
    <dbReference type="NCBI Taxonomy" id="1216886"/>
    <lineage>
        <taxon>Bacteria</taxon>
        <taxon>Pseudomonadati</taxon>
        <taxon>Pseudomonadota</taxon>
        <taxon>Alphaproteobacteria</taxon>
        <taxon>Acetobacterales</taxon>
        <taxon>Acetobacteraceae</taxon>
        <taxon>Nguyenibacter</taxon>
    </lineage>
</organism>
<feature type="binding site" evidence="2">
    <location>
        <position position="77"/>
    </location>
    <ligand>
        <name>Cu cation</name>
        <dbReference type="ChEBI" id="CHEBI:23378"/>
    </ligand>
</feature>
<evidence type="ECO:0000256" key="1">
    <source>
        <dbReference type="ARBA" id="ARBA00010996"/>
    </source>
</evidence>
<feature type="transmembrane region" description="Helical" evidence="4">
    <location>
        <begin position="9"/>
        <end position="27"/>
    </location>
</feature>
<evidence type="ECO:0000256" key="3">
    <source>
        <dbReference type="PIRSR" id="PIRSR603782-2"/>
    </source>
</evidence>
<comment type="caution">
    <text evidence="5">The sequence shown here is derived from an EMBL/GenBank/DDBJ whole genome shotgun (WGS) entry which is preliminary data.</text>
</comment>
<dbReference type="GO" id="GO:0046872">
    <property type="term" value="F:metal ion binding"/>
    <property type="evidence" value="ECO:0007669"/>
    <property type="project" value="UniProtKB-KW"/>
</dbReference>
<keyword evidence="3" id="KW-1015">Disulfide bond</keyword>
<evidence type="ECO:0000313" key="5">
    <source>
        <dbReference type="EMBL" id="NVN13461.1"/>
    </source>
</evidence>
<dbReference type="PANTHER" id="PTHR12151:SF25">
    <property type="entry name" value="LINALOOL DEHYDRATASE_ISOMERASE DOMAIN-CONTAINING PROTEIN"/>
    <property type="match status" value="1"/>
</dbReference>
<dbReference type="InterPro" id="IPR003782">
    <property type="entry name" value="SCO1/SenC"/>
</dbReference>
<dbReference type="PANTHER" id="PTHR12151">
    <property type="entry name" value="ELECTRON TRANSPORT PROTIN SCO1/SENC FAMILY MEMBER"/>
    <property type="match status" value="1"/>
</dbReference>
<keyword evidence="4" id="KW-0472">Membrane</keyword>
<dbReference type="Pfam" id="PF02630">
    <property type="entry name" value="SCO1-SenC"/>
    <property type="match status" value="1"/>
</dbReference>
<keyword evidence="4" id="KW-0812">Transmembrane</keyword>
<proteinExistence type="inferred from homology"/>
<feature type="binding site" evidence="2">
    <location>
        <position position="82"/>
    </location>
    <ligand>
        <name>Cu cation</name>
        <dbReference type="ChEBI" id="CHEBI:23378"/>
    </ligand>
</feature>